<evidence type="ECO:0000256" key="5">
    <source>
        <dbReference type="ARBA" id="ARBA00023004"/>
    </source>
</evidence>
<dbReference type="GO" id="GO:0046872">
    <property type="term" value="F:metal ion binding"/>
    <property type="evidence" value="ECO:0007669"/>
    <property type="project" value="UniProtKB-KW"/>
</dbReference>
<evidence type="ECO:0000256" key="4">
    <source>
        <dbReference type="ARBA" id="ARBA00022982"/>
    </source>
</evidence>
<feature type="transmembrane region" description="Helical" evidence="7">
    <location>
        <begin position="65"/>
        <end position="83"/>
    </location>
</feature>
<evidence type="ECO:0000313" key="10">
    <source>
        <dbReference type="Proteomes" id="UP000315471"/>
    </source>
</evidence>
<feature type="transmembrane region" description="Helical" evidence="7">
    <location>
        <begin position="95"/>
        <end position="119"/>
    </location>
</feature>
<dbReference type="OrthoDB" id="9796421at2"/>
<evidence type="ECO:0000256" key="3">
    <source>
        <dbReference type="ARBA" id="ARBA00022723"/>
    </source>
</evidence>
<dbReference type="InterPro" id="IPR051811">
    <property type="entry name" value="Cytochrome_c550/c551-like"/>
</dbReference>
<comment type="caution">
    <text evidence="9">The sequence shown here is derived from an EMBL/GenBank/DDBJ whole genome shotgun (WGS) entry which is preliminary data.</text>
</comment>
<reference evidence="9 10" key="1">
    <citation type="submission" date="2019-02" db="EMBL/GenBank/DDBJ databases">
        <title>Deep-cultivation of Planctomycetes and their phenomic and genomic characterization uncovers novel biology.</title>
        <authorList>
            <person name="Wiegand S."/>
            <person name="Jogler M."/>
            <person name="Boedeker C."/>
            <person name="Pinto D."/>
            <person name="Vollmers J."/>
            <person name="Rivas-Marin E."/>
            <person name="Kohn T."/>
            <person name="Peeters S.H."/>
            <person name="Heuer A."/>
            <person name="Rast P."/>
            <person name="Oberbeckmann S."/>
            <person name="Bunk B."/>
            <person name="Jeske O."/>
            <person name="Meyerdierks A."/>
            <person name="Storesund J.E."/>
            <person name="Kallscheuer N."/>
            <person name="Luecker S."/>
            <person name="Lage O.M."/>
            <person name="Pohl T."/>
            <person name="Merkel B.J."/>
            <person name="Hornburger P."/>
            <person name="Mueller R.-W."/>
            <person name="Bruemmer F."/>
            <person name="Labrenz M."/>
            <person name="Spormann A.M."/>
            <person name="Op Den Camp H."/>
            <person name="Overmann J."/>
            <person name="Amann R."/>
            <person name="Jetten M.S.M."/>
            <person name="Mascher T."/>
            <person name="Medema M.H."/>
            <person name="Devos D.P."/>
            <person name="Kaster A.-K."/>
            <person name="Ovreas L."/>
            <person name="Rohde M."/>
            <person name="Galperin M.Y."/>
            <person name="Jogler C."/>
        </authorList>
    </citation>
    <scope>NUCLEOTIDE SEQUENCE [LARGE SCALE GENOMIC DNA]</scope>
    <source>
        <strain evidence="9 10">Q31b</strain>
    </source>
</reference>
<keyword evidence="5 6" id="KW-0408">Iron</keyword>
<dbReference type="GO" id="GO:0009055">
    <property type="term" value="F:electron transfer activity"/>
    <property type="evidence" value="ECO:0007669"/>
    <property type="project" value="InterPro"/>
</dbReference>
<dbReference type="InterPro" id="IPR036909">
    <property type="entry name" value="Cyt_c-like_dom_sf"/>
</dbReference>
<accession>A0A5C6EDM2</accession>
<evidence type="ECO:0000313" key="9">
    <source>
        <dbReference type="EMBL" id="TWU45821.1"/>
    </source>
</evidence>
<feature type="transmembrane region" description="Helical" evidence="7">
    <location>
        <begin position="303"/>
        <end position="326"/>
    </location>
</feature>
<keyword evidence="7" id="KW-0472">Membrane</keyword>
<keyword evidence="7" id="KW-0812">Transmembrane</keyword>
<feature type="transmembrane region" description="Helical" evidence="7">
    <location>
        <begin position="354"/>
        <end position="375"/>
    </location>
</feature>
<keyword evidence="10" id="KW-1185">Reference proteome</keyword>
<keyword evidence="1" id="KW-0813">Transport</keyword>
<dbReference type="Pfam" id="PF13442">
    <property type="entry name" value="Cytochrome_CBB3"/>
    <property type="match status" value="1"/>
</dbReference>
<dbReference type="GO" id="GO:0020037">
    <property type="term" value="F:heme binding"/>
    <property type="evidence" value="ECO:0007669"/>
    <property type="project" value="InterPro"/>
</dbReference>
<keyword evidence="3 6" id="KW-0479">Metal-binding</keyword>
<dbReference type="SUPFAM" id="SSF46626">
    <property type="entry name" value="Cytochrome c"/>
    <property type="match status" value="1"/>
</dbReference>
<keyword evidence="4" id="KW-0249">Electron transport</keyword>
<name>A0A5C6EDM2_9BACT</name>
<dbReference type="PANTHER" id="PTHR37823">
    <property type="entry name" value="CYTOCHROME C-553-LIKE"/>
    <property type="match status" value="1"/>
</dbReference>
<gene>
    <name evidence="9" type="primary">ccoP2_2</name>
    <name evidence="9" type="ORF">Q31b_09970</name>
</gene>
<dbReference type="RefSeq" id="WP_146598459.1">
    <property type="nucleotide sequence ID" value="NZ_SJPY01000001.1"/>
</dbReference>
<evidence type="ECO:0000259" key="8">
    <source>
        <dbReference type="PROSITE" id="PS51007"/>
    </source>
</evidence>
<protein>
    <submittedName>
        <fullName evidence="9">Cbb3-type cytochrome c oxidase subunit CcoP2</fullName>
    </submittedName>
</protein>
<evidence type="ECO:0000256" key="2">
    <source>
        <dbReference type="ARBA" id="ARBA00022617"/>
    </source>
</evidence>
<dbReference type="AlphaFoldDB" id="A0A5C6EDM2"/>
<dbReference type="Proteomes" id="UP000315471">
    <property type="component" value="Unassembled WGS sequence"/>
</dbReference>
<dbReference type="InterPro" id="IPR009056">
    <property type="entry name" value="Cyt_c-like_dom"/>
</dbReference>
<evidence type="ECO:0000256" key="7">
    <source>
        <dbReference type="SAM" id="Phobius"/>
    </source>
</evidence>
<dbReference type="EMBL" id="SJPY01000001">
    <property type="protein sequence ID" value="TWU45821.1"/>
    <property type="molecule type" value="Genomic_DNA"/>
</dbReference>
<organism evidence="9 10">
    <name type="scientific">Novipirellula aureliae</name>
    <dbReference type="NCBI Taxonomy" id="2527966"/>
    <lineage>
        <taxon>Bacteria</taxon>
        <taxon>Pseudomonadati</taxon>
        <taxon>Planctomycetota</taxon>
        <taxon>Planctomycetia</taxon>
        <taxon>Pirellulales</taxon>
        <taxon>Pirellulaceae</taxon>
        <taxon>Novipirellula</taxon>
    </lineage>
</organism>
<evidence type="ECO:0000256" key="6">
    <source>
        <dbReference type="PROSITE-ProRule" id="PRU00433"/>
    </source>
</evidence>
<sequence length="377" mass="39520">MSGSAASTDPTTGFTSGRLAMTDWLFAPIAALLLLFCTLLGLLVVVYSAYAGAEADVVGRALDRGWAIISVVAMSWAVLNLYWSRIAFRHSNATALYSHFSIVIGCGLIALGIHTVLFARAFATGPIVMDVSKRNTGDAGSFDAVVPVATTEGNAEEGQKIFSTTCITCHGPTGDGIANLAPSLRGSEFIATADDAAVAGVIRLGRAATDPNNQSKKVMPARGGNPFLGDDKIVHLVAFIREVQKGGAPAAATGDPNAPPAPLAKWVVPAGPAPPAGMIDLDNRSDVGDAKSFALQSKLRRQLLLQSLSLGLTGIHGLLLFGVMVASSNVLLRRLLGSSAKENSVTGERPWWDFAAWGWIVATGAWLVVFVFGFMRL</sequence>
<evidence type="ECO:0000256" key="1">
    <source>
        <dbReference type="ARBA" id="ARBA00022448"/>
    </source>
</evidence>
<feature type="domain" description="Cytochrome c" evidence="8">
    <location>
        <begin position="153"/>
        <end position="244"/>
    </location>
</feature>
<dbReference type="Gene3D" id="1.10.760.10">
    <property type="entry name" value="Cytochrome c-like domain"/>
    <property type="match status" value="1"/>
</dbReference>
<keyword evidence="7" id="KW-1133">Transmembrane helix</keyword>
<dbReference type="PROSITE" id="PS51007">
    <property type="entry name" value="CYTC"/>
    <property type="match status" value="1"/>
</dbReference>
<proteinExistence type="predicted"/>
<keyword evidence="2 6" id="KW-0349">Heme</keyword>
<feature type="transmembrane region" description="Helical" evidence="7">
    <location>
        <begin position="24"/>
        <end position="53"/>
    </location>
</feature>